<dbReference type="GO" id="GO:0046872">
    <property type="term" value="F:metal ion binding"/>
    <property type="evidence" value="ECO:0007669"/>
    <property type="project" value="UniProtKB-KW"/>
</dbReference>
<protein>
    <recommendedName>
        <fullName evidence="1">bis(5'-nucleosyl)-tetraphosphatase (symmetrical)</fullName>
        <ecNumber evidence="1">3.6.1.41</ecNumber>
    </recommendedName>
</protein>
<evidence type="ECO:0000313" key="9">
    <source>
        <dbReference type="Proteomes" id="UP000199599"/>
    </source>
</evidence>
<dbReference type="GO" id="GO:0008803">
    <property type="term" value="F:bis(5'-nucleosyl)-tetraphosphatase (symmetrical) activity"/>
    <property type="evidence" value="ECO:0007669"/>
    <property type="project" value="UniProtKB-EC"/>
</dbReference>
<dbReference type="InterPro" id="IPR003607">
    <property type="entry name" value="HD/PDEase_dom"/>
</dbReference>
<sequence>MSDLFFENTYSPLSSNEIITKEKNNMDQSRFNHCVRVSETARKLAKLNHYDENKAALTGFIHDYAKQVPADEFRKVIKEQQMDHDLLNWGPAIWHGMVGAYFVQRDLKIIDMEILNAIKRHTTADVEMTLLDKIVFMADYIEPGRTFAGVEEAQEVTCNNLDSGVAYQLAHTLEFLIKKRDKIYPRTLDAYNVWSTKENNEEKN</sequence>
<keyword evidence="5" id="KW-0408">Iron</keyword>
<dbReference type="Pfam" id="PF01966">
    <property type="entry name" value="HD"/>
    <property type="match status" value="1"/>
</dbReference>
<dbReference type="RefSeq" id="WP_090092878.1">
    <property type="nucleotide sequence ID" value="NZ_CBCRVU010000003.1"/>
</dbReference>
<dbReference type="STRING" id="1505723.SAMN04487792_0786"/>
<evidence type="ECO:0000256" key="2">
    <source>
        <dbReference type="ARBA" id="ARBA00022723"/>
    </source>
</evidence>
<keyword evidence="4 8" id="KW-0378">Hydrolase</keyword>
<organism evidence="8 9">
    <name type="scientific">Lactobacillus bombicola</name>
    <dbReference type="NCBI Taxonomy" id="1505723"/>
    <lineage>
        <taxon>Bacteria</taxon>
        <taxon>Bacillati</taxon>
        <taxon>Bacillota</taxon>
        <taxon>Bacilli</taxon>
        <taxon>Lactobacillales</taxon>
        <taxon>Lactobacillaceae</taxon>
        <taxon>Lactobacillus</taxon>
    </lineage>
</organism>
<dbReference type="Gene3D" id="1.10.3210.10">
    <property type="entry name" value="Hypothetical protein af1432"/>
    <property type="match status" value="1"/>
</dbReference>
<evidence type="ECO:0000313" key="8">
    <source>
        <dbReference type="EMBL" id="SFD42218.1"/>
    </source>
</evidence>
<evidence type="ECO:0000256" key="3">
    <source>
        <dbReference type="ARBA" id="ARBA00022741"/>
    </source>
</evidence>
<dbReference type="InterPro" id="IPR051094">
    <property type="entry name" value="Diverse_Catalytic_Enzymes"/>
</dbReference>
<keyword evidence="3" id="KW-0547">Nucleotide-binding</keyword>
<dbReference type="Proteomes" id="UP000199599">
    <property type="component" value="Unassembled WGS sequence"/>
</dbReference>
<dbReference type="SMART" id="SM00471">
    <property type="entry name" value="HDc"/>
    <property type="match status" value="1"/>
</dbReference>
<dbReference type="GO" id="GO:0000166">
    <property type="term" value="F:nucleotide binding"/>
    <property type="evidence" value="ECO:0007669"/>
    <property type="project" value="UniProtKB-KW"/>
</dbReference>
<dbReference type="CDD" id="cd00077">
    <property type="entry name" value="HDc"/>
    <property type="match status" value="1"/>
</dbReference>
<reference evidence="9" key="1">
    <citation type="submission" date="2016-10" db="EMBL/GenBank/DDBJ databases">
        <authorList>
            <person name="Varghese N."/>
            <person name="Submissions S."/>
        </authorList>
    </citation>
    <scope>NUCLEOTIDE SEQUENCE [LARGE SCALE GENOMIC DNA]</scope>
    <source>
        <strain evidence="9">R-53102</strain>
    </source>
</reference>
<name>A0A1I1SC87_9LACO</name>
<accession>A0A1I1SC87</accession>
<dbReference type="NCBIfam" id="TIGR00488">
    <property type="entry name" value="bis(5'-nucleosyl)-tetraphosphatase (symmetrical) YqeK"/>
    <property type="match status" value="1"/>
</dbReference>
<dbReference type="PANTHER" id="PTHR35795:SF1">
    <property type="entry name" value="BIS(5'-NUCLEOSYL)-TETRAPHOSPHATASE, SYMMETRICAL"/>
    <property type="match status" value="1"/>
</dbReference>
<dbReference type="InterPro" id="IPR006674">
    <property type="entry name" value="HD_domain"/>
</dbReference>
<gene>
    <name evidence="8" type="ORF">SAMN04487792_0786</name>
</gene>
<evidence type="ECO:0000256" key="1">
    <source>
        <dbReference type="ARBA" id="ARBA00012506"/>
    </source>
</evidence>
<proteinExistence type="predicted"/>
<dbReference type="SUPFAM" id="SSF109604">
    <property type="entry name" value="HD-domain/PDEase-like"/>
    <property type="match status" value="1"/>
</dbReference>
<feature type="domain" description="HD/PDEase" evidence="7">
    <location>
        <begin position="26"/>
        <end position="153"/>
    </location>
</feature>
<dbReference type="EC" id="3.6.1.41" evidence="1"/>
<dbReference type="AlphaFoldDB" id="A0A1I1SC87"/>
<keyword evidence="2" id="KW-0479">Metal-binding</keyword>
<comment type="catalytic activity">
    <reaction evidence="6">
        <text>P(1),P(4)-bis(5'-adenosyl) tetraphosphate + H2O = 2 ADP + 2 H(+)</text>
        <dbReference type="Rhea" id="RHEA:24252"/>
        <dbReference type="ChEBI" id="CHEBI:15377"/>
        <dbReference type="ChEBI" id="CHEBI:15378"/>
        <dbReference type="ChEBI" id="CHEBI:58141"/>
        <dbReference type="ChEBI" id="CHEBI:456216"/>
        <dbReference type="EC" id="3.6.1.41"/>
    </reaction>
</comment>
<dbReference type="EMBL" id="FOMN01000003">
    <property type="protein sequence ID" value="SFD42218.1"/>
    <property type="molecule type" value="Genomic_DNA"/>
</dbReference>
<evidence type="ECO:0000256" key="6">
    <source>
        <dbReference type="ARBA" id="ARBA00049417"/>
    </source>
</evidence>
<evidence type="ECO:0000256" key="5">
    <source>
        <dbReference type="ARBA" id="ARBA00023004"/>
    </source>
</evidence>
<evidence type="ECO:0000256" key="4">
    <source>
        <dbReference type="ARBA" id="ARBA00022801"/>
    </source>
</evidence>
<evidence type="ECO:0000259" key="7">
    <source>
        <dbReference type="SMART" id="SM00471"/>
    </source>
</evidence>
<dbReference type="InterPro" id="IPR005249">
    <property type="entry name" value="YqeK"/>
</dbReference>
<dbReference type="PANTHER" id="PTHR35795">
    <property type="entry name" value="SLR1885 PROTEIN"/>
    <property type="match status" value="1"/>
</dbReference>